<dbReference type="Proteomes" id="UP001284601">
    <property type="component" value="Unassembled WGS sequence"/>
</dbReference>
<name>A0ABU4HWA9_9ACTN</name>
<feature type="compositionally biased region" description="Basic and acidic residues" evidence="1">
    <location>
        <begin position="500"/>
        <end position="518"/>
    </location>
</feature>
<feature type="region of interest" description="Disordered" evidence="1">
    <location>
        <begin position="550"/>
        <end position="582"/>
    </location>
</feature>
<feature type="compositionally biased region" description="Basic and acidic residues" evidence="1">
    <location>
        <begin position="471"/>
        <end position="481"/>
    </location>
</feature>
<reference evidence="3" key="1">
    <citation type="submission" date="2023-07" db="EMBL/GenBank/DDBJ databases">
        <title>Conexibacter stalactiti sp. nov., isolated from stalactites in a lava cave and emended description of the genus Conexibacter.</title>
        <authorList>
            <person name="Lee S.D."/>
        </authorList>
    </citation>
    <scope>NUCLEOTIDE SEQUENCE [LARGE SCALE GENOMIC DNA]</scope>
    <source>
        <strain evidence="3">KCTC 39840</strain>
    </source>
</reference>
<protein>
    <recommendedName>
        <fullName evidence="4">VWFA domain-containing protein</fullName>
    </recommendedName>
</protein>
<sequence length="781" mass="84208">MPADDRRDRQVRPRRHLLSPRAVPTAGRTALVVALTLLAGAVVAPSAQAFGTVWGILGQHSEHERVTRLALQCGAGVQPPECFQPASLDNLAGKRGSFGAVGAPDNIPLHLHRDRDYWHCDNSDYLVPALHGLQAYGQGYYVAMRRLYECIQWGRDKLYGTRVIGDNDFPPATPDWGAVPAARDLVSRGRADTANPGTGIFSPTCVFNGVRSGRPKCRVLEPFGYVLHMAEDFYSHTNWADHQDPARRLSPENPIGLDRHDLAPFLDLRVGYRDNVPDNFTGSCYPKKACGHDRVIHGESNRDLGLNKDKGLIDLRTGRTTEPGTPRGRIFVEGATNFQRAVSMAAREARRQWSVFRQALVDEYGEARAAQQICVLTIDYAEHCDRPTVVLAVGTGAEARAGGRARAAATGDDAAEVTAGRQVLERLGRGARVAVVTFDHASGVQDVDPFVAPAAARIDDALAGDAAADPPVDREIGRERDLDDDPTITPIADPAAPGNRPDDGYTHGSEEGGERHDEEESAADEADHAHGVDDRPAPTSEQLAATASLMRSRPVEVPPATPAQREAPAPPAETAAVHPAAAADALRSARRLLDAADAPRGQQGIALIADDLGDQRLLLDQLHALRKDRVRVSIAVHSPRALTARVLRAIEATGGTAMVSHDDGELAQFGRVVDGAGVTRLGDAFAHRKSSLQRGAPGILGVTARGRDLHAVRTLRRPGRLLLRSFDGPLTMLVRDSGSGARRSVRVTPRRPMTVPLRAGRSYELLVAGPGERRYEAEVTR</sequence>
<feature type="region of interest" description="Disordered" evidence="1">
    <location>
        <begin position="462"/>
        <end position="538"/>
    </location>
</feature>
<keyword evidence="3" id="KW-1185">Reference proteome</keyword>
<evidence type="ECO:0008006" key="4">
    <source>
        <dbReference type="Google" id="ProtNLM"/>
    </source>
</evidence>
<proteinExistence type="predicted"/>
<feature type="compositionally biased region" description="Low complexity" evidence="1">
    <location>
        <begin position="487"/>
        <end position="497"/>
    </location>
</feature>
<dbReference type="EMBL" id="JAWSTH010000070">
    <property type="protein sequence ID" value="MDW5596962.1"/>
    <property type="molecule type" value="Genomic_DNA"/>
</dbReference>
<gene>
    <name evidence="2" type="ORF">R7226_21625</name>
</gene>
<evidence type="ECO:0000256" key="1">
    <source>
        <dbReference type="SAM" id="MobiDB-lite"/>
    </source>
</evidence>
<feature type="compositionally biased region" description="Basic and acidic residues" evidence="1">
    <location>
        <begin position="525"/>
        <end position="536"/>
    </location>
</feature>
<dbReference type="RefSeq" id="WP_318599398.1">
    <property type="nucleotide sequence ID" value="NZ_JAWSTH010000070.1"/>
</dbReference>
<evidence type="ECO:0000313" key="2">
    <source>
        <dbReference type="EMBL" id="MDW5596962.1"/>
    </source>
</evidence>
<evidence type="ECO:0000313" key="3">
    <source>
        <dbReference type="Proteomes" id="UP001284601"/>
    </source>
</evidence>
<accession>A0ABU4HWA9</accession>
<comment type="caution">
    <text evidence="2">The sequence shown here is derived from an EMBL/GenBank/DDBJ whole genome shotgun (WGS) entry which is preliminary data.</text>
</comment>
<feature type="compositionally biased region" description="Low complexity" evidence="1">
    <location>
        <begin position="562"/>
        <end position="582"/>
    </location>
</feature>
<organism evidence="2 3">
    <name type="scientific">Conexibacter stalactiti</name>
    <dbReference type="NCBI Taxonomy" id="1940611"/>
    <lineage>
        <taxon>Bacteria</taxon>
        <taxon>Bacillati</taxon>
        <taxon>Actinomycetota</taxon>
        <taxon>Thermoleophilia</taxon>
        <taxon>Solirubrobacterales</taxon>
        <taxon>Conexibacteraceae</taxon>
        <taxon>Conexibacter</taxon>
    </lineage>
</organism>